<evidence type="ECO:0000256" key="5">
    <source>
        <dbReference type="ARBA" id="ARBA00022691"/>
    </source>
</evidence>
<evidence type="ECO:0000313" key="9">
    <source>
        <dbReference type="Proteomes" id="UP000266483"/>
    </source>
</evidence>
<evidence type="ECO:0000256" key="4">
    <source>
        <dbReference type="ARBA" id="ARBA00022679"/>
    </source>
</evidence>
<dbReference type="SUPFAM" id="SSF55315">
    <property type="entry name" value="L30e-like"/>
    <property type="match status" value="1"/>
</dbReference>
<comment type="similarity">
    <text evidence="6">Belongs to the class IV-like SAM-binding methyltransferase superfamily. RNA methyltransferase TrmH family. RlmB subfamily.</text>
</comment>
<dbReference type="InterPro" id="IPR029028">
    <property type="entry name" value="Alpha/beta_knot_MTases"/>
</dbReference>
<dbReference type="InterPro" id="IPR024915">
    <property type="entry name" value="23S_rRNA_MeTrfase_RlmB"/>
</dbReference>
<organism evidence="8 9">
    <name type="scientific">Neopusillimonas maritima</name>
    <dbReference type="NCBI Taxonomy" id="2026239"/>
    <lineage>
        <taxon>Bacteria</taxon>
        <taxon>Pseudomonadati</taxon>
        <taxon>Pseudomonadota</taxon>
        <taxon>Betaproteobacteria</taxon>
        <taxon>Burkholderiales</taxon>
        <taxon>Alcaligenaceae</taxon>
        <taxon>Neopusillimonas</taxon>
    </lineage>
</organism>
<evidence type="ECO:0000259" key="7">
    <source>
        <dbReference type="SMART" id="SM00967"/>
    </source>
</evidence>
<protein>
    <recommendedName>
        <fullName evidence="6">23S rRNA (guanosine-2'-O-)-methyltransferase RlmB</fullName>
        <ecNumber evidence="6">2.1.1.185</ecNumber>
    </recommendedName>
    <alternativeName>
        <fullName evidence="6">23S rRNA (guanosine2251 2'-O)-methyltransferase</fullName>
    </alternativeName>
    <alternativeName>
        <fullName evidence="6">23S rRNA Gm2251 2'-O-methyltransferase</fullName>
    </alternativeName>
</protein>
<dbReference type="InterPro" id="IPR004441">
    <property type="entry name" value="rRNA_MeTrfase_TrmH"/>
</dbReference>
<keyword evidence="9" id="KW-1185">Reference proteome</keyword>
<comment type="subcellular location">
    <subcellularLocation>
        <location evidence="6">Cytoplasm</location>
    </subcellularLocation>
</comment>
<keyword evidence="3 6" id="KW-0489">Methyltransferase</keyword>
<accession>A0ABX9MZ32</accession>
<dbReference type="SUPFAM" id="SSF75217">
    <property type="entry name" value="alpha/beta knot"/>
    <property type="match status" value="1"/>
</dbReference>
<evidence type="ECO:0000256" key="6">
    <source>
        <dbReference type="HAMAP-Rule" id="MF_01887"/>
    </source>
</evidence>
<feature type="binding site" evidence="6">
    <location>
        <position position="229"/>
    </location>
    <ligand>
        <name>S-adenosyl-L-methionine</name>
        <dbReference type="ChEBI" id="CHEBI:59789"/>
    </ligand>
</feature>
<evidence type="ECO:0000313" key="8">
    <source>
        <dbReference type="EMBL" id="RII83813.1"/>
    </source>
</evidence>
<dbReference type="PANTHER" id="PTHR46429">
    <property type="entry name" value="23S RRNA (GUANOSINE-2'-O-)-METHYLTRANSFERASE RLMB"/>
    <property type="match status" value="1"/>
</dbReference>
<proteinExistence type="inferred from homology"/>
<dbReference type="InterPro" id="IPR029026">
    <property type="entry name" value="tRNA_m1G_MTases_N"/>
</dbReference>
<evidence type="ECO:0000256" key="1">
    <source>
        <dbReference type="ARBA" id="ARBA00022490"/>
    </source>
</evidence>
<keyword evidence="2 6" id="KW-0698">rRNA processing</keyword>
<dbReference type="EC" id="2.1.1.185" evidence="6"/>
<dbReference type="NCBIfam" id="TIGR00186">
    <property type="entry name" value="rRNA_methyl_3"/>
    <property type="match status" value="1"/>
</dbReference>
<dbReference type="Pfam" id="PF00588">
    <property type="entry name" value="SpoU_methylase"/>
    <property type="match status" value="1"/>
</dbReference>
<sequence length="251" mass="27088">MSSHQVLAGFHAVVARLRHAPSSVKEVYVDASRRDKRMHALVQQAGQAGVKVLQVPAQRLDGIAKGLKHQGVLAMADKQVLAQDIDEVLDLLEDRGETPLLLLLDGVTDPHNLGACLRTADAAGVHAVIAPKDRAVGLNATVQRVACGAAETVPYLMVTNLARTMRRLKERNVWLVGTDDQSSGSLHTVQATRPMAWVMGAEGEGMRRLTRETCDELVHIPMLGSVESLNVSVAGAVCLYETVRQRTAQKA</sequence>
<dbReference type="HAMAP" id="MF_01887">
    <property type="entry name" value="23SrRNA_methyltr_B"/>
    <property type="match status" value="1"/>
</dbReference>
<evidence type="ECO:0000256" key="3">
    <source>
        <dbReference type="ARBA" id="ARBA00022603"/>
    </source>
</evidence>
<evidence type="ECO:0000256" key="2">
    <source>
        <dbReference type="ARBA" id="ARBA00022552"/>
    </source>
</evidence>
<feature type="domain" description="RNA 2-O ribose methyltransferase substrate binding" evidence="7">
    <location>
        <begin position="6"/>
        <end position="82"/>
    </location>
</feature>
<dbReference type="InterPro" id="IPR029064">
    <property type="entry name" value="Ribosomal_eL30-like_sf"/>
</dbReference>
<name>A0ABX9MZ32_9BURK</name>
<reference evidence="8 9" key="1">
    <citation type="submission" date="2017-08" db="EMBL/GenBank/DDBJ databases">
        <title>Pusillimonas indicus sp. nov., a member of the family Alcaligenaceae isolated from surface seawater.</title>
        <authorList>
            <person name="Li J."/>
        </authorList>
    </citation>
    <scope>NUCLEOTIDE SEQUENCE [LARGE SCALE GENOMIC DNA]</scope>
    <source>
        <strain evidence="8 9">17-4A</strain>
    </source>
</reference>
<gene>
    <name evidence="6" type="primary">rlmB</name>
    <name evidence="8" type="ORF">CJO09_00790</name>
</gene>
<dbReference type="Gene3D" id="3.30.1330.30">
    <property type="match status" value="1"/>
</dbReference>
<dbReference type="RefSeq" id="WP_114420576.1">
    <property type="nucleotide sequence ID" value="NZ_CP170494.1"/>
</dbReference>
<dbReference type="PANTHER" id="PTHR46429:SF1">
    <property type="entry name" value="23S RRNA (GUANOSINE-2'-O-)-METHYLTRANSFERASE RLMB"/>
    <property type="match status" value="1"/>
</dbReference>
<dbReference type="Pfam" id="PF08032">
    <property type="entry name" value="SpoU_sub_bind"/>
    <property type="match status" value="1"/>
</dbReference>
<dbReference type="CDD" id="cd18103">
    <property type="entry name" value="SpoU-like_RlmB"/>
    <property type="match status" value="1"/>
</dbReference>
<dbReference type="Proteomes" id="UP000266483">
    <property type="component" value="Unassembled WGS sequence"/>
</dbReference>
<dbReference type="SMART" id="SM00967">
    <property type="entry name" value="SpoU_sub_bind"/>
    <property type="match status" value="1"/>
</dbReference>
<comment type="caution">
    <text evidence="8">The sequence shown here is derived from an EMBL/GenBank/DDBJ whole genome shotgun (WGS) entry which is preliminary data.</text>
</comment>
<dbReference type="InterPro" id="IPR001537">
    <property type="entry name" value="SpoU_MeTrfase"/>
</dbReference>
<keyword evidence="4 6" id="KW-0808">Transferase</keyword>
<feature type="binding site" evidence="6">
    <location>
        <position position="200"/>
    </location>
    <ligand>
        <name>S-adenosyl-L-methionine</name>
        <dbReference type="ChEBI" id="CHEBI:59789"/>
    </ligand>
</feature>
<dbReference type="EMBL" id="NQOU01000001">
    <property type="protein sequence ID" value="RII83813.1"/>
    <property type="molecule type" value="Genomic_DNA"/>
</dbReference>
<dbReference type="InterPro" id="IPR013123">
    <property type="entry name" value="SpoU_subst-bd"/>
</dbReference>
<comment type="function">
    <text evidence="6">Specifically methylates the ribose of guanosine 2251 in 23S rRNA.</text>
</comment>
<keyword evidence="5 6" id="KW-0949">S-adenosyl-L-methionine</keyword>
<comment type="catalytic activity">
    <reaction evidence="6">
        <text>guanosine(2251) in 23S rRNA + S-adenosyl-L-methionine = 2'-O-methylguanosine(2251) in 23S rRNA + S-adenosyl-L-homocysteine + H(+)</text>
        <dbReference type="Rhea" id="RHEA:24140"/>
        <dbReference type="Rhea" id="RHEA-COMP:10239"/>
        <dbReference type="Rhea" id="RHEA-COMP:10241"/>
        <dbReference type="ChEBI" id="CHEBI:15378"/>
        <dbReference type="ChEBI" id="CHEBI:57856"/>
        <dbReference type="ChEBI" id="CHEBI:59789"/>
        <dbReference type="ChEBI" id="CHEBI:74269"/>
        <dbReference type="ChEBI" id="CHEBI:74445"/>
        <dbReference type="EC" id="2.1.1.185"/>
    </reaction>
</comment>
<feature type="binding site" evidence="6">
    <location>
        <position position="220"/>
    </location>
    <ligand>
        <name>S-adenosyl-L-methionine</name>
        <dbReference type="ChEBI" id="CHEBI:59789"/>
    </ligand>
</feature>
<keyword evidence="1 6" id="KW-0963">Cytoplasm</keyword>
<dbReference type="Gene3D" id="3.40.1280.10">
    <property type="match status" value="1"/>
</dbReference>